<accession>A0AA48WAE5</accession>
<protein>
    <recommendedName>
        <fullName evidence="3">LysR substrate-binding domain-containing protein</fullName>
    </recommendedName>
</protein>
<name>A0AA48WAE5_9BURK</name>
<gene>
    <name evidence="1" type="ORF">IV454_26275</name>
</gene>
<dbReference type="RefSeq" id="WP_206088565.1">
    <property type="nucleotide sequence ID" value="NZ_CP065053.1"/>
</dbReference>
<dbReference type="Proteomes" id="UP000662888">
    <property type="component" value="Chromosome"/>
</dbReference>
<sequence length="80" mass="8872">MRKLLALRERGRQPDMLGHVVQLPVNVYSDLDPANCNLRELPVAEAFGLMWVHPTATASLDIRSYLGDIADDLEHSTSGN</sequence>
<evidence type="ECO:0008006" key="3">
    <source>
        <dbReference type="Google" id="ProtNLM"/>
    </source>
</evidence>
<reference evidence="1 2" key="1">
    <citation type="submission" date="2020-11" db="EMBL/GenBank/DDBJ databases">
        <authorList>
            <person name="Sun Q."/>
        </authorList>
    </citation>
    <scope>NUCLEOTIDE SEQUENCE [LARGE SCALE GENOMIC DNA]</scope>
    <source>
        <strain evidence="1 2">P8398</strain>
    </source>
</reference>
<evidence type="ECO:0000313" key="2">
    <source>
        <dbReference type="Proteomes" id="UP000662888"/>
    </source>
</evidence>
<organism evidence="1 2">
    <name type="scientific">Massilia antarctica</name>
    <dbReference type="NCBI Taxonomy" id="2765360"/>
    <lineage>
        <taxon>Bacteria</taxon>
        <taxon>Pseudomonadati</taxon>
        <taxon>Pseudomonadota</taxon>
        <taxon>Betaproteobacteria</taxon>
        <taxon>Burkholderiales</taxon>
        <taxon>Oxalobacteraceae</taxon>
        <taxon>Telluria group</taxon>
        <taxon>Massilia</taxon>
    </lineage>
</organism>
<dbReference type="EMBL" id="CP065053">
    <property type="protein sequence ID" value="QPI48956.1"/>
    <property type="molecule type" value="Genomic_DNA"/>
</dbReference>
<evidence type="ECO:0000313" key="1">
    <source>
        <dbReference type="EMBL" id="QPI48956.1"/>
    </source>
</evidence>
<proteinExistence type="predicted"/>
<keyword evidence="2" id="KW-1185">Reference proteome</keyword>